<name>A0A2M9ZRV6_9LEPT</name>
<gene>
    <name evidence="2" type="ORF">CH360_01780</name>
    <name evidence="3" type="ORF">CH373_01780</name>
</gene>
<protein>
    <submittedName>
        <fullName evidence="3">Uncharacterized protein</fullName>
    </submittedName>
</protein>
<dbReference type="AlphaFoldDB" id="A0A2M9ZRV6"/>
<keyword evidence="4" id="KW-1185">Reference proteome</keyword>
<reference evidence="4 5" key="1">
    <citation type="submission" date="2017-07" db="EMBL/GenBank/DDBJ databases">
        <title>Leptospira spp. isolated from tropical soils.</title>
        <authorList>
            <person name="Thibeaux R."/>
            <person name="Iraola G."/>
            <person name="Ferres I."/>
            <person name="Bierque E."/>
            <person name="Girault D."/>
            <person name="Soupe-Gilbert M.-E."/>
            <person name="Picardeau M."/>
            <person name="Goarant C."/>
        </authorList>
    </citation>
    <scope>NUCLEOTIDE SEQUENCE [LARGE SCALE GENOMIC DNA]</scope>
    <source>
        <strain evidence="3 5">FH1-B-B1</strain>
        <strain evidence="2 4">FH1-B-C1</strain>
    </source>
</reference>
<evidence type="ECO:0000256" key="1">
    <source>
        <dbReference type="SAM" id="Phobius"/>
    </source>
</evidence>
<evidence type="ECO:0000313" key="4">
    <source>
        <dbReference type="Proteomes" id="UP000231962"/>
    </source>
</evidence>
<proteinExistence type="predicted"/>
<keyword evidence="1" id="KW-1133">Transmembrane helix</keyword>
<sequence>MLLSIPFFSDAWKELVFFQPIEILSTKHRSWKIFLSEKLFRSHSEQFSELGLRIEYILRKSPNQADKTETAKLAKELIQSGYRFVRIYDESYRLIFSSEPNQTVFQPDLRLGGLEIKPSDWAKDSQGDLLYRSSSGNLYFNLSQEDANRMLEEASGIKPSFPPIESPNEVFYFVFSEIGKHRKLSETNLSYHSEIVPGKSRSEILPGKNKEEESEQLYTILEKASHSDFGMYRSIWERTQRENTSIFLKLPRDSRALEMLKILSALVVSCLSLLIGILASLLVFSIRSEMRFSEREDWVKLKIDLLNLLKKAKG</sequence>
<feature type="transmembrane region" description="Helical" evidence="1">
    <location>
        <begin position="262"/>
        <end position="286"/>
    </location>
</feature>
<dbReference type="EMBL" id="NPDY01000001">
    <property type="protein sequence ID" value="PJZ71263.1"/>
    <property type="molecule type" value="Genomic_DNA"/>
</dbReference>
<accession>A0A2M9ZRV6</accession>
<evidence type="ECO:0000313" key="3">
    <source>
        <dbReference type="EMBL" id="PJZ74796.1"/>
    </source>
</evidence>
<keyword evidence="1" id="KW-0812">Transmembrane</keyword>
<evidence type="ECO:0000313" key="2">
    <source>
        <dbReference type="EMBL" id="PJZ71263.1"/>
    </source>
</evidence>
<dbReference type="Proteomes" id="UP000231962">
    <property type="component" value="Unassembled WGS sequence"/>
</dbReference>
<organism evidence="3 5">
    <name type="scientific">Leptospira perolatii</name>
    <dbReference type="NCBI Taxonomy" id="2023191"/>
    <lineage>
        <taxon>Bacteria</taxon>
        <taxon>Pseudomonadati</taxon>
        <taxon>Spirochaetota</taxon>
        <taxon>Spirochaetia</taxon>
        <taxon>Leptospirales</taxon>
        <taxon>Leptospiraceae</taxon>
        <taxon>Leptospira</taxon>
    </lineage>
</organism>
<comment type="caution">
    <text evidence="3">The sequence shown here is derived from an EMBL/GenBank/DDBJ whole genome shotgun (WGS) entry which is preliminary data.</text>
</comment>
<dbReference type="EMBL" id="NPDZ01000001">
    <property type="protein sequence ID" value="PJZ74796.1"/>
    <property type="molecule type" value="Genomic_DNA"/>
</dbReference>
<dbReference type="Proteomes" id="UP000231990">
    <property type="component" value="Unassembled WGS sequence"/>
</dbReference>
<keyword evidence="1" id="KW-0472">Membrane</keyword>
<evidence type="ECO:0000313" key="5">
    <source>
        <dbReference type="Proteomes" id="UP000231990"/>
    </source>
</evidence>